<evidence type="ECO:0000313" key="5">
    <source>
        <dbReference type="Proteomes" id="UP000055014"/>
    </source>
</evidence>
<comment type="caution">
    <text evidence="4">The sequence shown here is derived from an EMBL/GenBank/DDBJ whole genome shotgun (WGS) entry which is preliminary data.</text>
</comment>
<dbReference type="GO" id="GO:0006796">
    <property type="term" value="P:phosphate-containing compound metabolic process"/>
    <property type="evidence" value="ECO:0007669"/>
    <property type="project" value="UniProtKB-ARBA"/>
</dbReference>
<name>A0A101I8W9_9BACT</name>
<dbReference type="EMBL" id="LGGW01000031">
    <property type="protein sequence ID" value="KUK90508.1"/>
    <property type="molecule type" value="Genomic_DNA"/>
</dbReference>
<dbReference type="Pfam" id="PF00294">
    <property type="entry name" value="PfkB"/>
    <property type="match status" value="1"/>
</dbReference>
<accession>A0A101I8W9</accession>
<dbReference type="Proteomes" id="UP000055014">
    <property type="component" value="Unassembled WGS sequence"/>
</dbReference>
<sequence length="319" mass="34958">MSRSVLVLGDVNVDIIGKFDGFPTPGSCAYSEKPTLRPGGSGLNTYVGLRKLGIDADFFTMIGEDIFGDFIKAELSTLGIEFSPKISESYSTGVVFSLSTNNERTFFSFRRGAADVHITYEDLSGTSLDSGMLYLTGVSVVEGEETFETFLRVVEETKSFGAKIFFDPNMRKTDLISISRIEKVIPFVDVFLPAQDELTALFSKSEKFRFCSDLLSAGISDIWIKKGANGCSLFSKESCFDFPAPRVTAVDCTGAGDAFNAAVIWGYVNKLEEKEIGIYGNVYAGISTERIGAATSYPYREEMLESKHYKSIKTGVKVS</sequence>
<dbReference type="PRINTS" id="PR00990">
    <property type="entry name" value="RIBOKINASE"/>
</dbReference>
<reference evidence="5" key="1">
    <citation type="journal article" date="2015" name="MBio">
        <title>Genome-Resolved Metagenomic Analysis Reveals Roles for Candidate Phyla and Other Microbial Community Members in Biogeochemical Transformations in Oil Reservoirs.</title>
        <authorList>
            <person name="Hu P."/>
            <person name="Tom L."/>
            <person name="Singh A."/>
            <person name="Thomas B.C."/>
            <person name="Baker B.J."/>
            <person name="Piceno Y.M."/>
            <person name="Andersen G.L."/>
            <person name="Banfield J.F."/>
        </authorList>
    </citation>
    <scope>NUCLEOTIDE SEQUENCE [LARGE SCALE GENOMIC DNA]</scope>
</reference>
<dbReference type="GO" id="GO:0016301">
    <property type="term" value="F:kinase activity"/>
    <property type="evidence" value="ECO:0007669"/>
    <property type="project" value="UniProtKB-KW"/>
</dbReference>
<evidence type="ECO:0000259" key="3">
    <source>
        <dbReference type="Pfam" id="PF00294"/>
    </source>
</evidence>
<evidence type="ECO:0000256" key="1">
    <source>
        <dbReference type="ARBA" id="ARBA00022679"/>
    </source>
</evidence>
<dbReference type="SUPFAM" id="SSF53613">
    <property type="entry name" value="Ribokinase-like"/>
    <property type="match status" value="1"/>
</dbReference>
<keyword evidence="1" id="KW-0808">Transferase</keyword>
<dbReference type="PANTHER" id="PTHR10584">
    <property type="entry name" value="SUGAR KINASE"/>
    <property type="match status" value="1"/>
</dbReference>
<dbReference type="AlphaFoldDB" id="A0A101I8W9"/>
<gene>
    <name evidence="4" type="ORF">XE02_0511</name>
</gene>
<dbReference type="Gene3D" id="3.40.1190.20">
    <property type="match status" value="1"/>
</dbReference>
<dbReference type="PATRIC" id="fig|1236046.5.peg.1775"/>
<keyword evidence="2 4" id="KW-0418">Kinase</keyword>
<feature type="domain" description="Carbohydrate kinase PfkB" evidence="3">
    <location>
        <begin position="3"/>
        <end position="298"/>
    </location>
</feature>
<proteinExistence type="predicted"/>
<dbReference type="InterPro" id="IPR029056">
    <property type="entry name" value="Ribokinase-like"/>
</dbReference>
<dbReference type="PANTHER" id="PTHR10584:SF167">
    <property type="entry name" value="PFKB DOMAIN PROTEIN"/>
    <property type="match status" value="1"/>
</dbReference>
<protein>
    <submittedName>
        <fullName evidence="4">Sugar kinase, ribokinase</fullName>
    </submittedName>
</protein>
<evidence type="ECO:0000256" key="2">
    <source>
        <dbReference type="ARBA" id="ARBA00022777"/>
    </source>
</evidence>
<dbReference type="InterPro" id="IPR011611">
    <property type="entry name" value="PfkB_dom"/>
</dbReference>
<evidence type="ECO:0000313" key="4">
    <source>
        <dbReference type="EMBL" id="KUK90508.1"/>
    </source>
</evidence>
<dbReference type="InterPro" id="IPR002139">
    <property type="entry name" value="Ribo/fructo_kinase"/>
</dbReference>
<organism evidence="4 5">
    <name type="scientific">Mesotoga infera</name>
    <dbReference type="NCBI Taxonomy" id="1236046"/>
    <lineage>
        <taxon>Bacteria</taxon>
        <taxon>Thermotogati</taxon>
        <taxon>Thermotogota</taxon>
        <taxon>Thermotogae</taxon>
        <taxon>Kosmotogales</taxon>
        <taxon>Kosmotogaceae</taxon>
        <taxon>Mesotoga</taxon>
    </lineage>
</organism>